<dbReference type="Pfam" id="PF09669">
    <property type="entry name" value="Phage_pRha"/>
    <property type="match status" value="1"/>
</dbReference>
<dbReference type="InterPro" id="IPR014054">
    <property type="entry name" value="Phage_regulatory_Rha"/>
</dbReference>
<dbReference type="RefSeq" id="WP_108911884.1">
    <property type="nucleotide sequence ID" value="NZ_CP021887.1"/>
</dbReference>
<dbReference type="NCBIfam" id="TIGR02681">
    <property type="entry name" value="phage_pRha"/>
    <property type="match status" value="1"/>
</dbReference>
<dbReference type="EMBL" id="CP021887">
    <property type="protein sequence ID" value="AWI35134.1"/>
    <property type="molecule type" value="Genomic_DNA"/>
</dbReference>
<dbReference type="AlphaFoldDB" id="A0A2U8FG16"/>
<evidence type="ECO:0000313" key="2">
    <source>
        <dbReference type="Proteomes" id="UP000244890"/>
    </source>
</evidence>
<geneLocation type="plasmid" evidence="1">
    <name>unnamed</name>
</geneLocation>
<dbReference type="Proteomes" id="UP000244890">
    <property type="component" value="Plasmid unnamed"/>
</dbReference>
<accession>A0A2U8FG16</accession>
<evidence type="ECO:0000313" key="1">
    <source>
        <dbReference type="EMBL" id="AWI35134.1"/>
    </source>
</evidence>
<dbReference type="KEGG" id="had:CDV25_09875"/>
<keyword evidence="1" id="KW-0614">Plasmid</keyword>
<organism evidence="1 2">
    <name type="scientific">Helicobacter apodemus</name>
    <dbReference type="NCBI Taxonomy" id="135569"/>
    <lineage>
        <taxon>Bacteria</taxon>
        <taxon>Pseudomonadati</taxon>
        <taxon>Campylobacterota</taxon>
        <taxon>Epsilonproteobacteria</taxon>
        <taxon>Campylobacterales</taxon>
        <taxon>Helicobacteraceae</taxon>
        <taxon>Helicobacter</taxon>
    </lineage>
</organism>
<proteinExistence type="predicted"/>
<gene>
    <name evidence="1" type="ORF">CDV25_09875</name>
</gene>
<dbReference type="OrthoDB" id="5320697at2"/>
<reference evidence="1 2" key="1">
    <citation type="submission" date="2017-06" db="EMBL/GenBank/DDBJ databases">
        <title>Complete genome of Helicobacter apodemus.</title>
        <authorList>
            <person name="Cho S."/>
        </authorList>
    </citation>
    <scope>NUCLEOTIDE SEQUENCE [LARGE SCALE GENOMIC DNA]</scope>
    <source>
        <strain evidence="2">SNUVETPUB-15-01</strain>
        <plasmid evidence="2">Plasmid unnamed</plasmid>
    </source>
</reference>
<protein>
    <submittedName>
        <fullName evidence="1">Phage regulatory protein</fullName>
    </submittedName>
</protein>
<name>A0A2U8FG16_9HELI</name>
<sequence length="181" mass="21279">MSHSIIINQQEVQFNTLNHQIFCTSLDVARVFGKEHKSILRAIRSKIRNKEIQNFNEHNFAPVKYKDIKGEVRTAYNLTRDGFSFIAMGLTGRKADLWKVQFINAFNQMEQILQKEIRSPNPYLTDLMNLIYPHLPKEDYRIDVNITQSLNPQESKRIFTLNYLVDNRISKDSMTNTNKEK</sequence>